<accession>A0ABV6EGX4</accession>
<proteinExistence type="predicted"/>
<sequence length="198" mass="22681">MMHEDEIKLLALDEINEFITDKAKVMSIRSKVELPFDVRNFNNDQLIELVRNLDAWGYDNVNLDGDMSAPLCRLIFMMRVLGLNETSIFFEHIFNHAALLHKISPIIENAKFKQRLSAENGNNASGPKNKHYEQVVSILASTWNEYPNTTKNAMKKKVYEHFKGGVSEPSIDRWIKENGLGPKQKVRPCPPFKLVIPA</sequence>
<keyword evidence="2" id="KW-1185">Reference proteome</keyword>
<dbReference type="Proteomes" id="UP001589792">
    <property type="component" value="Unassembled WGS sequence"/>
</dbReference>
<reference evidence="1 2" key="1">
    <citation type="submission" date="2024-09" db="EMBL/GenBank/DDBJ databases">
        <authorList>
            <person name="Sun Q."/>
            <person name="Mori K."/>
        </authorList>
    </citation>
    <scope>NUCLEOTIDE SEQUENCE [LARGE SCALE GENOMIC DNA]</scope>
    <source>
        <strain evidence="1 2">CCM 8626</strain>
    </source>
</reference>
<evidence type="ECO:0000313" key="1">
    <source>
        <dbReference type="EMBL" id="MFC0228244.1"/>
    </source>
</evidence>
<gene>
    <name evidence="1" type="ORF">ACFFJ3_17385</name>
</gene>
<comment type="caution">
    <text evidence="1">The sequence shown here is derived from an EMBL/GenBank/DDBJ whole genome shotgun (WGS) entry which is preliminary data.</text>
</comment>
<organism evidence="1 2">
    <name type="scientific">Serratia aquatilis</name>
    <dbReference type="NCBI Taxonomy" id="1737515"/>
    <lineage>
        <taxon>Bacteria</taxon>
        <taxon>Pseudomonadati</taxon>
        <taxon>Pseudomonadota</taxon>
        <taxon>Gammaproteobacteria</taxon>
        <taxon>Enterobacterales</taxon>
        <taxon>Yersiniaceae</taxon>
        <taxon>Serratia</taxon>
    </lineage>
</organism>
<name>A0ABV6EGX4_9GAMM</name>
<evidence type="ECO:0000313" key="2">
    <source>
        <dbReference type="Proteomes" id="UP001589792"/>
    </source>
</evidence>
<protein>
    <submittedName>
        <fullName evidence="1">Uncharacterized protein</fullName>
    </submittedName>
</protein>
<dbReference type="RefSeq" id="WP_380677644.1">
    <property type="nucleotide sequence ID" value="NZ_CP173186.1"/>
</dbReference>
<dbReference type="EMBL" id="JBHLXG010000018">
    <property type="protein sequence ID" value="MFC0228244.1"/>
    <property type="molecule type" value="Genomic_DNA"/>
</dbReference>